<dbReference type="GO" id="GO:0018104">
    <property type="term" value="P:peptidoglycan-protein cross-linking"/>
    <property type="evidence" value="ECO:0007669"/>
    <property type="project" value="TreeGrafter"/>
</dbReference>
<comment type="pathway">
    <text evidence="1 9">Cell wall biogenesis; peptidoglycan biosynthesis.</text>
</comment>
<dbReference type="PROSITE" id="PS52029">
    <property type="entry name" value="LD_TPASE"/>
    <property type="match status" value="1"/>
</dbReference>
<evidence type="ECO:0000256" key="3">
    <source>
        <dbReference type="ARBA" id="ARBA00022676"/>
    </source>
</evidence>
<dbReference type="SUPFAM" id="SSF141523">
    <property type="entry name" value="L,D-transpeptidase catalytic domain-like"/>
    <property type="match status" value="1"/>
</dbReference>
<evidence type="ECO:0000256" key="7">
    <source>
        <dbReference type="ARBA" id="ARBA00022984"/>
    </source>
</evidence>
<proteinExistence type="inferred from homology"/>
<dbReference type="GO" id="GO:0071555">
    <property type="term" value="P:cell wall organization"/>
    <property type="evidence" value="ECO:0007669"/>
    <property type="project" value="UniProtKB-UniRule"/>
</dbReference>
<keyword evidence="6 9" id="KW-0133">Cell shape</keyword>
<dbReference type="Proteomes" id="UP000198922">
    <property type="component" value="Unassembled WGS sequence"/>
</dbReference>
<evidence type="ECO:0000256" key="6">
    <source>
        <dbReference type="ARBA" id="ARBA00022960"/>
    </source>
</evidence>
<feature type="chain" id="PRO_5011523242" evidence="10">
    <location>
        <begin position="28"/>
        <end position="283"/>
    </location>
</feature>
<keyword evidence="3" id="KW-0328">Glycosyltransferase</keyword>
<keyword evidence="7 9" id="KW-0573">Peptidoglycan synthesis</keyword>
<dbReference type="EMBL" id="FNAT01000002">
    <property type="protein sequence ID" value="SDE33222.1"/>
    <property type="molecule type" value="Genomic_DNA"/>
</dbReference>
<dbReference type="AlphaFoldDB" id="A0A1G7C1L9"/>
<dbReference type="Pfam" id="PF03734">
    <property type="entry name" value="YkuD"/>
    <property type="match status" value="1"/>
</dbReference>
<evidence type="ECO:0000256" key="8">
    <source>
        <dbReference type="ARBA" id="ARBA00023316"/>
    </source>
</evidence>
<feature type="domain" description="L,D-TPase catalytic" evidence="11">
    <location>
        <begin position="93"/>
        <end position="230"/>
    </location>
</feature>
<dbReference type="Gene3D" id="2.40.440.10">
    <property type="entry name" value="L,D-transpeptidase catalytic domain-like"/>
    <property type="match status" value="1"/>
</dbReference>
<evidence type="ECO:0000256" key="9">
    <source>
        <dbReference type="PROSITE-ProRule" id="PRU01373"/>
    </source>
</evidence>
<keyword evidence="8 9" id="KW-0961">Cell wall biogenesis/degradation</keyword>
<dbReference type="GO" id="GO:0071972">
    <property type="term" value="F:peptidoglycan L,D-transpeptidase activity"/>
    <property type="evidence" value="ECO:0007669"/>
    <property type="project" value="TreeGrafter"/>
</dbReference>
<organism evidence="12 13">
    <name type="scientific">Limimaricola pyoseonensis</name>
    <dbReference type="NCBI Taxonomy" id="521013"/>
    <lineage>
        <taxon>Bacteria</taxon>
        <taxon>Pseudomonadati</taxon>
        <taxon>Pseudomonadota</taxon>
        <taxon>Alphaproteobacteria</taxon>
        <taxon>Rhodobacterales</taxon>
        <taxon>Paracoccaceae</taxon>
        <taxon>Limimaricola</taxon>
    </lineage>
</organism>
<feature type="active site" description="Nucleophile" evidence="9">
    <location>
        <position position="206"/>
    </location>
</feature>
<evidence type="ECO:0000256" key="5">
    <source>
        <dbReference type="ARBA" id="ARBA00022801"/>
    </source>
</evidence>
<dbReference type="PANTHER" id="PTHR30582">
    <property type="entry name" value="L,D-TRANSPEPTIDASE"/>
    <property type="match status" value="1"/>
</dbReference>
<dbReference type="GO" id="GO:0005576">
    <property type="term" value="C:extracellular region"/>
    <property type="evidence" value="ECO:0007669"/>
    <property type="project" value="TreeGrafter"/>
</dbReference>
<protein>
    <submittedName>
        <fullName evidence="12">Lipoprotein-anchoring transpeptidase ErfK/SrfK</fullName>
    </submittedName>
</protein>
<dbReference type="CDD" id="cd16913">
    <property type="entry name" value="YkuD_like"/>
    <property type="match status" value="1"/>
</dbReference>
<accession>A0A1G7C1L9</accession>
<keyword evidence="10" id="KW-0732">Signal</keyword>
<sequence>MKSHSTALTRRRLLTGAAAMTALSACAARVPSSASTSTLSPEQQIGGVPISQIVDGYGLIEDAGYRLPPVPPKYLQGLNRRALVPYPGYESAGTIEADLHAKLLYWVQDDGSAWRFPVGVGRQGLSMSYDTTIKRKEKWPSWTPTQNMLRREPEVYGEFAGGVPGGLANPLGARALYLYQGSRDTYYRIHGTNDLASIGNSGSAGCIRMFNHDVIFLFPKVPLGTKVVIRDYSDSVAIEGEAVANRGYEQPATRVPAEEIYAAAAESGPPQFGAASNVESFGY</sequence>
<evidence type="ECO:0000313" key="13">
    <source>
        <dbReference type="Proteomes" id="UP000198922"/>
    </source>
</evidence>
<feature type="signal peptide" evidence="10">
    <location>
        <begin position="1"/>
        <end position="27"/>
    </location>
</feature>
<dbReference type="PROSITE" id="PS51257">
    <property type="entry name" value="PROKAR_LIPOPROTEIN"/>
    <property type="match status" value="1"/>
</dbReference>
<evidence type="ECO:0000256" key="10">
    <source>
        <dbReference type="SAM" id="SignalP"/>
    </source>
</evidence>
<dbReference type="PROSITE" id="PS51318">
    <property type="entry name" value="TAT"/>
    <property type="match status" value="1"/>
</dbReference>
<dbReference type="InterPro" id="IPR038063">
    <property type="entry name" value="Transpep_catalytic_dom"/>
</dbReference>
<keyword evidence="13" id="KW-1185">Reference proteome</keyword>
<dbReference type="InterPro" id="IPR005490">
    <property type="entry name" value="LD_TPept_cat_dom"/>
</dbReference>
<dbReference type="STRING" id="521013.SAMN04488567_1320"/>
<name>A0A1G7C1L9_9RHOB</name>
<dbReference type="GO" id="GO:0016757">
    <property type="term" value="F:glycosyltransferase activity"/>
    <property type="evidence" value="ECO:0007669"/>
    <property type="project" value="UniProtKB-KW"/>
</dbReference>
<dbReference type="InterPro" id="IPR050979">
    <property type="entry name" value="LD-transpeptidase"/>
</dbReference>
<dbReference type="GO" id="GO:0008360">
    <property type="term" value="P:regulation of cell shape"/>
    <property type="evidence" value="ECO:0007669"/>
    <property type="project" value="UniProtKB-UniRule"/>
</dbReference>
<keyword evidence="5" id="KW-0378">Hydrolase</keyword>
<gene>
    <name evidence="12" type="ORF">SAMN04488567_1320</name>
</gene>
<evidence type="ECO:0000313" key="12">
    <source>
        <dbReference type="EMBL" id="SDE33222.1"/>
    </source>
</evidence>
<reference evidence="13" key="1">
    <citation type="submission" date="2016-10" db="EMBL/GenBank/DDBJ databases">
        <authorList>
            <person name="Varghese N."/>
            <person name="Submissions S."/>
        </authorList>
    </citation>
    <scope>NUCLEOTIDE SEQUENCE [LARGE SCALE GENOMIC DNA]</scope>
    <source>
        <strain evidence="13">DSM 21424</strain>
    </source>
</reference>
<dbReference type="InterPro" id="IPR006311">
    <property type="entry name" value="TAT_signal"/>
</dbReference>
<comment type="similarity">
    <text evidence="2">Belongs to the YkuD family.</text>
</comment>
<keyword evidence="4" id="KW-0808">Transferase</keyword>
<evidence type="ECO:0000256" key="2">
    <source>
        <dbReference type="ARBA" id="ARBA00005992"/>
    </source>
</evidence>
<evidence type="ECO:0000256" key="1">
    <source>
        <dbReference type="ARBA" id="ARBA00004752"/>
    </source>
</evidence>
<keyword evidence="12" id="KW-0449">Lipoprotein</keyword>
<dbReference type="PANTHER" id="PTHR30582:SF24">
    <property type="entry name" value="L,D-TRANSPEPTIDASE ERFK_SRFK-RELATED"/>
    <property type="match status" value="1"/>
</dbReference>
<feature type="active site" description="Proton donor/acceptor" evidence="9">
    <location>
        <position position="190"/>
    </location>
</feature>
<evidence type="ECO:0000259" key="11">
    <source>
        <dbReference type="PROSITE" id="PS52029"/>
    </source>
</evidence>
<dbReference type="UniPathway" id="UPA00219"/>
<evidence type="ECO:0000256" key="4">
    <source>
        <dbReference type="ARBA" id="ARBA00022679"/>
    </source>
</evidence>